<proteinExistence type="predicted"/>
<protein>
    <recommendedName>
        <fullName evidence="3">DUF218 domain-containing protein</fullName>
    </recommendedName>
</protein>
<sequence length="305" mass="34677">MSYLKSVIEDLGFESEQEISAFKKLLKLTGLNEIEDDEKGFKSKSAALTHLVELTQGTEDKPAWLRRTGQERWDHNDNRSIQVNKKEFDSLFSQLGLSKEKKPSQRDYAVVLLFGAKQACVEGRLNYLQSLLDNNELKIEQLVLLGGKRRLMEDEIIDLSGEKERTELEMMKALVDARVKNKQLDKNIKIMPIDTPMKPDGTRPNTADTIEKWLEICKRPSNISVLAISSQPHICYQDAVLKDVLDKNNLLDSIKVETIGGAMSENEKIVTVLDALARCIYSSRDRLEKLFAPQEQLLRLNGCLL</sequence>
<gene>
    <name evidence="1" type="ORF">CFE62_005150</name>
</gene>
<dbReference type="Proteomes" id="UP000226429">
    <property type="component" value="Unassembled WGS sequence"/>
</dbReference>
<evidence type="ECO:0000313" key="2">
    <source>
        <dbReference type="Proteomes" id="UP000226429"/>
    </source>
</evidence>
<evidence type="ECO:0008006" key="3">
    <source>
        <dbReference type="Google" id="ProtNLM"/>
    </source>
</evidence>
<dbReference type="EMBL" id="NMOS02000013">
    <property type="protein sequence ID" value="RDH40225.1"/>
    <property type="molecule type" value="Genomic_DNA"/>
</dbReference>
<comment type="caution">
    <text evidence="1">The sequence shown here is derived from an EMBL/GenBank/DDBJ whole genome shotgun (WGS) entry which is preliminary data.</text>
</comment>
<reference evidence="1 2" key="1">
    <citation type="journal article" date="2017" name="Int. J. Syst. Evol. Microbiol.">
        <title>Aquarickettsiella crustaci n. gen. n. sp. (Gammaproteobacteria: Legionellales: Coxiellaceae); a bacterial pathogen of the freshwater crustacean: Gammarus fossarum (Malacostraca: Amphipoda).</title>
        <authorList>
            <person name="Bojko J."/>
            <person name="Dunn A.M."/>
            <person name="Stebbing P.D."/>
            <person name="Van Aerle R."/>
            <person name="Bacela-Spychalska K."/>
            <person name="Bean T.P."/>
            <person name="Stentiford G.D."/>
        </authorList>
    </citation>
    <scope>NUCLEOTIDE SEQUENCE [LARGE SCALE GENOMIC DNA]</scope>
    <source>
        <strain evidence="1">RA15029</strain>
    </source>
</reference>
<evidence type="ECO:0000313" key="1">
    <source>
        <dbReference type="EMBL" id="RDH40225.1"/>
    </source>
</evidence>
<accession>A0A370CHE3</accession>
<reference evidence="1 2" key="2">
    <citation type="journal article" date="2018" name="J. Invertebr. Pathol.">
        <title>'Candidatus Aquirickettsiella gammari' (Gammaproteobacteria: Legionellales: Coxiellaceae): A bacterial pathogen of the freshwater crustacean Gammarus fossarum (Malacostraca: Amphipoda).</title>
        <authorList>
            <person name="Bojko J."/>
            <person name="Dunn A.M."/>
            <person name="Stebbing P.D."/>
            <person name="van Aerle R."/>
            <person name="Bacela-Spychalska K."/>
            <person name="Bean T.P."/>
            <person name="Urrutia A."/>
            <person name="Stentiford G.D."/>
        </authorList>
    </citation>
    <scope>NUCLEOTIDE SEQUENCE [LARGE SCALE GENOMIC DNA]</scope>
    <source>
        <strain evidence="1">RA15029</strain>
    </source>
</reference>
<keyword evidence="2" id="KW-1185">Reference proteome</keyword>
<dbReference type="AlphaFoldDB" id="A0A370CHE3"/>
<organism evidence="1 2">
    <name type="scientific">Candidatus Aquirickettsiella gammari</name>
    <dbReference type="NCBI Taxonomy" id="2016198"/>
    <lineage>
        <taxon>Bacteria</taxon>
        <taxon>Pseudomonadati</taxon>
        <taxon>Pseudomonadota</taxon>
        <taxon>Gammaproteobacteria</taxon>
        <taxon>Legionellales</taxon>
        <taxon>Coxiellaceae</taxon>
        <taxon>Candidatus Aquirickettsiella</taxon>
    </lineage>
</organism>
<name>A0A370CHE3_9COXI</name>